<accession>A0ABN3WF11</accession>
<sequence>MNATALVTTWRSRYGAHESVVHLTVSADGRRAEGRFTGLTRTATRSDPPPPPQDFATEGDVSTTTLTEAEFCRLEAEFAIGLRLRGCRQRPVERSRYGIHPVWFHGPGRGRVVGVAVPVQVLMDD</sequence>
<dbReference type="EMBL" id="BAAAXZ010000027">
    <property type="protein sequence ID" value="GAA2913751.1"/>
    <property type="molecule type" value="Genomic_DNA"/>
</dbReference>
<dbReference type="RefSeq" id="WP_344960824.1">
    <property type="nucleotide sequence ID" value="NZ_BAAAXZ010000027.1"/>
</dbReference>
<protein>
    <submittedName>
        <fullName evidence="2">Uncharacterized protein</fullName>
    </submittedName>
</protein>
<comment type="caution">
    <text evidence="2">The sequence shown here is derived from an EMBL/GenBank/DDBJ whole genome shotgun (WGS) entry which is preliminary data.</text>
</comment>
<evidence type="ECO:0000313" key="2">
    <source>
        <dbReference type="EMBL" id="GAA2913751.1"/>
    </source>
</evidence>
<evidence type="ECO:0000313" key="3">
    <source>
        <dbReference type="Proteomes" id="UP001501102"/>
    </source>
</evidence>
<evidence type="ECO:0000256" key="1">
    <source>
        <dbReference type="SAM" id="MobiDB-lite"/>
    </source>
</evidence>
<gene>
    <name evidence="2" type="ORF">GCM10020221_06790</name>
</gene>
<feature type="region of interest" description="Disordered" evidence="1">
    <location>
        <begin position="32"/>
        <end position="59"/>
    </location>
</feature>
<organism evidence="2 3">
    <name type="scientific">Streptomyces thioluteus</name>
    <dbReference type="NCBI Taxonomy" id="66431"/>
    <lineage>
        <taxon>Bacteria</taxon>
        <taxon>Bacillati</taxon>
        <taxon>Actinomycetota</taxon>
        <taxon>Actinomycetes</taxon>
        <taxon>Kitasatosporales</taxon>
        <taxon>Streptomycetaceae</taxon>
        <taxon>Streptomyces</taxon>
    </lineage>
</organism>
<name>A0ABN3WF11_STRTU</name>
<keyword evidence="3" id="KW-1185">Reference proteome</keyword>
<proteinExistence type="predicted"/>
<reference evidence="3" key="1">
    <citation type="journal article" date="2019" name="Int. J. Syst. Evol. Microbiol.">
        <title>The Global Catalogue of Microorganisms (GCM) 10K type strain sequencing project: providing services to taxonomists for standard genome sequencing and annotation.</title>
        <authorList>
            <consortium name="The Broad Institute Genomics Platform"/>
            <consortium name="The Broad Institute Genome Sequencing Center for Infectious Disease"/>
            <person name="Wu L."/>
            <person name="Ma J."/>
        </authorList>
    </citation>
    <scope>NUCLEOTIDE SEQUENCE [LARGE SCALE GENOMIC DNA]</scope>
    <source>
        <strain evidence="3">JCM 4087</strain>
    </source>
</reference>
<dbReference type="Proteomes" id="UP001501102">
    <property type="component" value="Unassembled WGS sequence"/>
</dbReference>